<keyword evidence="3" id="KW-1185">Reference proteome</keyword>
<dbReference type="EMBL" id="CARXXK010001413">
    <property type="protein sequence ID" value="CAI6376022.1"/>
    <property type="molecule type" value="Genomic_DNA"/>
</dbReference>
<protein>
    <recommendedName>
        <fullName evidence="1">PiggyBac transposable element-derived protein domain-containing protein</fullName>
    </recommendedName>
</protein>
<organism evidence="2 3">
    <name type="scientific">Macrosiphum euphorbiae</name>
    <name type="common">potato aphid</name>
    <dbReference type="NCBI Taxonomy" id="13131"/>
    <lineage>
        <taxon>Eukaryota</taxon>
        <taxon>Metazoa</taxon>
        <taxon>Ecdysozoa</taxon>
        <taxon>Arthropoda</taxon>
        <taxon>Hexapoda</taxon>
        <taxon>Insecta</taxon>
        <taxon>Pterygota</taxon>
        <taxon>Neoptera</taxon>
        <taxon>Paraneoptera</taxon>
        <taxon>Hemiptera</taxon>
        <taxon>Sternorrhyncha</taxon>
        <taxon>Aphidomorpha</taxon>
        <taxon>Aphidoidea</taxon>
        <taxon>Aphididae</taxon>
        <taxon>Macrosiphini</taxon>
        <taxon>Macrosiphum</taxon>
    </lineage>
</organism>
<evidence type="ECO:0000259" key="1">
    <source>
        <dbReference type="Pfam" id="PF13843"/>
    </source>
</evidence>
<evidence type="ECO:0000313" key="2">
    <source>
        <dbReference type="EMBL" id="CAI6376022.1"/>
    </source>
</evidence>
<comment type="caution">
    <text evidence="2">The sequence shown here is derived from an EMBL/GenBank/DDBJ whole genome shotgun (WGS) entry which is preliminary data.</text>
</comment>
<dbReference type="InterPro" id="IPR029526">
    <property type="entry name" value="PGBD"/>
</dbReference>
<dbReference type="Pfam" id="PF13843">
    <property type="entry name" value="DDE_Tnp_1_7"/>
    <property type="match status" value="1"/>
</dbReference>
<dbReference type="PANTHER" id="PTHR46599:SF6">
    <property type="entry name" value="DUAL SPECIFICITY PHOSPHATASE 26"/>
    <property type="match status" value="1"/>
</dbReference>
<dbReference type="Proteomes" id="UP001160148">
    <property type="component" value="Unassembled WGS sequence"/>
</dbReference>
<feature type="domain" description="PiggyBac transposable element-derived protein" evidence="1">
    <location>
        <begin position="104"/>
        <end position="349"/>
    </location>
</feature>
<gene>
    <name evidence="2" type="ORF">MEUPH1_LOCUS29448</name>
</gene>
<reference evidence="2 3" key="1">
    <citation type="submission" date="2023-01" db="EMBL/GenBank/DDBJ databases">
        <authorList>
            <person name="Whitehead M."/>
        </authorList>
    </citation>
    <scope>NUCLEOTIDE SEQUENCE [LARGE SCALE GENOMIC DNA]</scope>
</reference>
<dbReference type="PANTHER" id="PTHR46599">
    <property type="entry name" value="PIGGYBAC TRANSPOSABLE ELEMENT-DERIVED PROTEIN 4"/>
    <property type="match status" value="1"/>
</dbReference>
<accession>A0AAV0Y799</accession>
<evidence type="ECO:0000313" key="3">
    <source>
        <dbReference type="Proteomes" id="UP001160148"/>
    </source>
</evidence>
<sequence length="355" mass="41063">MSDNIQNVCNWLDETEEDNLLYDSDDTDADPDFVCTNIHNEIDSESDTDVDVHINPSSSRINNASVASRSRSGSPLIRDNSSYYLVLHLPGVKRVARDAKSIIDCWKLFFPDMVIDEIVKCTNIYLTKIRTNFQRERNCLDTTREEIKALFGLLYLAGVLRSNYLNLKDLWSDNPLSPEYFRAVMSLKRFYLLLRALRFDDINTRTERKMYDKLSAIRMIFDGFVRCQALYTVGENCTIDEMLEAFRGRCSFRQYIPNKPNKYGIKIQALVDSRTFFTSNMEIYVGTQPDGPFKFENKPSSIVKRMITPISKTGRNITIDNWYTSIPLVNELLENHNLTTVGTLRKNKNKSHLAF</sequence>
<name>A0AAV0Y799_9HEMI</name>
<proteinExistence type="predicted"/>
<dbReference type="AlphaFoldDB" id="A0AAV0Y799"/>